<dbReference type="Proteomes" id="UP000069015">
    <property type="component" value="Chromosome 1"/>
</dbReference>
<name>A0A0U3I683_9GAMM</name>
<dbReference type="RefSeq" id="WP_058796458.1">
    <property type="nucleotide sequence ID" value="NZ_CP013611.1"/>
</dbReference>
<sequence length="191" mass="21912">MEIKLVQQLDEESLWRVAEIHKLNYPHDHLTSNFTLPLLAEYYRNIAELSDYIVVAYFENKIVGFAFLGRSFASVLSRLILNNKYMSLSFFLQKPLLTSGFIFSKVFSKTYNLDSDSNIRLISITTDKEFSKLRIGTSIVNKLADLQSEYQLNIGLSVKASNFKAVNFYIKNGYIVEGYSKGKLFMVKTNA</sequence>
<dbReference type="GO" id="GO:0016747">
    <property type="term" value="F:acyltransferase activity, transferring groups other than amino-acyl groups"/>
    <property type="evidence" value="ECO:0007669"/>
    <property type="project" value="InterPro"/>
</dbReference>
<protein>
    <recommendedName>
        <fullName evidence="1">N-acetyltransferase domain-containing protein</fullName>
    </recommendedName>
</protein>
<dbReference type="AlphaFoldDB" id="A0A0U3I683"/>
<feature type="domain" description="N-acetyltransferase" evidence="1">
    <location>
        <begin position="4"/>
        <end position="191"/>
    </location>
</feature>
<dbReference type="PROSITE" id="PS51186">
    <property type="entry name" value="GNAT"/>
    <property type="match status" value="1"/>
</dbReference>
<proteinExistence type="predicted"/>
<reference evidence="2 3" key="1">
    <citation type="submission" date="2015-12" db="EMBL/GenBank/DDBJ databases">
        <title>Complete genome sequence of Pseudoalteromonas rubra SCSIO 6842, harboring a conjugative plasmid.</title>
        <authorList>
            <person name="Li B."/>
            <person name="Wang X."/>
        </authorList>
    </citation>
    <scope>NUCLEOTIDE SEQUENCE [LARGE SCALE GENOMIC DNA]</scope>
    <source>
        <strain evidence="2 3">SCSIO 6842</strain>
    </source>
</reference>
<dbReference type="EMBL" id="CP013611">
    <property type="protein sequence ID" value="ALU43216.1"/>
    <property type="molecule type" value="Genomic_DNA"/>
</dbReference>
<evidence type="ECO:0000313" key="2">
    <source>
        <dbReference type="EMBL" id="ALU43216.1"/>
    </source>
</evidence>
<organism evidence="2 3">
    <name type="scientific">Pseudoalteromonas rubra</name>
    <dbReference type="NCBI Taxonomy" id="43658"/>
    <lineage>
        <taxon>Bacteria</taxon>
        <taxon>Pseudomonadati</taxon>
        <taxon>Pseudomonadota</taxon>
        <taxon>Gammaproteobacteria</taxon>
        <taxon>Alteromonadales</taxon>
        <taxon>Pseudoalteromonadaceae</taxon>
        <taxon>Pseudoalteromonas</taxon>
    </lineage>
</organism>
<evidence type="ECO:0000313" key="3">
    <source>
        <dbReference type="Proteomes" id="UP000069015"/>
    </source>
</evidence>
<dbReference type="InterPro" id="IPR016181">
    <property type="entry name" value="Acyl_CoA_acyltransferase"/>
</dbReference>
<dbReference type="Gene3D" id="3.40.630.30">
    <property type="match status" value="1"/>
</dbReference>
<dbReference type="InterPro" id="IPR000182">
    <property type="entry name" value="GNAT_dom"/>
</dbReference>
<dbReference type="KEGG" id="prr:AT705_09840"/>
<dbReference type="Pfam" id="PF00583">
    <property type="entry name" value="Acetyltransf_1"/>
    <property type="match status" value="1"/>
</dbReference>
<evidence type="ECO:0000259" key="1">
    <source>
        <dbReference type="PROSITE" id="PS51186"/>
    </source>
</evidence>
<accession>A0A0U3I683</accession>
<dbReference type="SUPFAM" id="SSF55729">
    <property type="entry name" value="Acyl-CoA N-acyltransferases (Nat)"/>
    <property type="match status" value="1"/>
</dbReference>
<gene>
    <name evidence="2" type="ORF">AT705_09840</name>
</gene>